<dbReference type="RefSeq" id="WP_307510381.1">
    <property type="nucleotide sequence ID" value="NZ_BAAACE010000010.1"/>
</dbReference>
<organism evidence="1 2">
    <name type="scientific">Paraclostridium ghonii</name>
    <dbReference type="NCBI Taxonomy" id="29358"/>
    <lineage>
        <taxon>Bacteria</taxon>
        <taxon>Bacillati</taxon>
        <taxon>Bacillota</taxon>
        <taxon>Clostridia</taxon>
        <taxon>Peptostreptococcales</taxon>
        <taxon>Peptostreptococcaceae</taxon>
        <taxon>Paraclostridium</taxon>
    </lineage>
</organism>
<accession>A0ABU0N4W8</accession>
<reference evidence="1 2" key="1">
    <citation type="submission" date="2023-07" db="EMBL/GenBank/DDBJ databases">
        <title>Genomic Encyclopedia of Type Strains, Phase IV (KMG-IV): sequencing the most valuable type-strain genomes for metagenomic binning, comparative biology and taxonomic classification.</title>
        <authorList>
            <person name="Goeker M."/>
        </authorList>
    </citation>
    <scope>NUCLEOTIDE SEQUENCE [LARGE SCALE GENOMIC DNA]</scope>
    <source>
        <strain evidence="1 2">DSM 15049</strain>
    </source>
</reference>
<gene>
    <name evidence="1" type="ORF">QOZ92_003328</name>
</gene>
<evidence type="ECO:0000313" key="2">
    <source>
        <dbReference type="Proteomes" id="UP001232584"/>
    </source>
</evidence>
<dbReference type="EMBL" id="JAUSWG010000025">
    <property type="protein sequence ID" value="MDQ0558192.1"/>
    <property type="molecule type" value="Genomic_DNA"/>
</dbReference>
<proteinExistence type="predicted"/>
<evidence type="ECO:0000313" key="1">
    <source>
        <dbReference type="EMBL" id="MDQ0558192.1"/>
    </source>
</evidence>
<protein>
    <submittedName>
        <fullName evidence="1">ACT domain-containing protein</fullName>
    </submittedName>
</protein>
<comment type="caution">
    <text evidence="1">The sequence shown here is derived from an EMBL/GenBank/DDBJ whole genome shotgun (WGS) entry which is preliminary data.</text>
</comment>
<keyword evidence="2" id="KW-1185">Reference proteome</keyword>
<dbReference type="Proteomes" id="UP001232584">
    <property type="component" value="Unassembled WGS sequence"/>
</dbReference>
<sequence>MKFSIAINRGNILDVINLAEENNLIINSISQEPINDEMMNIKIDFSANSKVIDIDNFVKIISGYDFLSSCERI</sequence>
<name>A0ABU0N4W8_9FIRM</name>